<dbReference type="GO" id="GO:0016020">
    <property type="term" value="C:membrane"/>
    <property type="evidence" value="ECO:0007669"/>
    <property type="project" value="UniProtKB-SubCell"/>
</dbReference>
<reference evidence="8" key="2">
    <citation type="submission" date="2010-04" db="EMBL/GenBank/DDBJ databases">
        <authorList>
            <person name="Buell R."/>
            <person name="Hamilton J."/>
            <person name="Hostetler J."/>
        </authorList>
    </citation>
    <scope>NUCLEOTIDE SEQUENCE [LARGE SCALE GENOMIC DNA]</scope>
    <source>
        <strain evidence="8">DAOM:BR144</strain>
    </source>
</reference>
<organism evidence="7 8">
    <name type="scientific">Globisporangium ultimum (strain ATCC 200006 / CBS 805.95 / DAOM BR144)</name>
    <name type="common">Pythium ultimum</name>
    <dbReference type="NCBI Taxonomy" id="431595"/>
    <lineage>
        <taxon>Eukaryota</taxon>
        <taxon>Sar</taxon>
        <taxon>Stramenopiles</taxon>
        <taxon>Oomycota</taxon>
        <taxon>Peronosporomycetes</taxon>
        <taxon>Pythiales</taxon>
        <taxon>Pythiaceae</taxon>
        <taxon>Globisporangium</taxon>
    </lineage>
</organism>
<proteinExistence type="predicted"/>
<reference evidence="8" key="1">
    <citation type="journal article" date="2010" name="Genome Biol.">
        <title>Genome sequence of the necrotrophic plant pathogen Pythium ultimum reveals original pathogenicity mechanisms and effector repertoire.</title>
        <authorList>
            <person name="Levesque C.A."/>
            <person name="Brouwer H."/>
            <person name="Cano L."/>
            <person name="Hamilton J.P."/>
            <person name="Holt C."/>
            <person name="Huitema E."/>
            <person name="Raffaele S."/>
            <person name="Robideau G.P."/>
            <person name="Thines M."/>
            <person name="Win J."/>
            <person name="Zerillo M.M."/>
            <person name="Beakes G.W."/>
            <person name="Boore J.L."/>
            <person name="Busam D."/>
            <person name="Dumas B."/>
            <person name="Ferriera S."/>
            <person name="Fuerstenberg S.I."/>
            <person name="Gachon C.M."/>
            <person name="Gaulin E."/>
            <person name="Govers F."/>
            <person name="Grenville-Briggs L."/>
            <person name="Horner N."/>
            <person name="Hostetler J."/>
            <person name="Jiang R.H."/>
            <person name="Johnson J."/>
            <person name="Krajaejun T."/>
            <person name="Lin H."/>
            <person name="Meijer H.J."/>
            <person name="Moore B."/>
            <person name="Morris P."/>
            <person name="Phuntmart V."/>
            <person name="Puiu D."/>
            <person name="Shetty J."/>
            <person name="Stajich J.E."/>
            <person name="Tripathy S."/>
            <person name="Wawra S."/>
            <person name="van West P."/>
            <person name="Whitty B.R."/>
            <person name="Coutinho P.M."/>
            <person name="Henrissat B."/>
            <person name="Martin F."/>
            <person name="Thomas P.D."/>
            <person name="Tyler B.M."/>
            <person name="De Vries R.P."/>
            <person name="Kamoun S."/>
            <person name="Yandell M."/>
            <person name="Tisserat N."/>
            <person name="Buell C.R."/>
        </authorList>
    </citation>
    <scope>NUCLEOTIDE SEQUENCE</scope>
    <source>
        <strain evidence="8">DAOM:BR144</strain>
    </source>
</reference>
<dbReference type="eggNOG" id="ENOG502SKEV">
    <property type="taxonomic scope" value="Eukaryota"/>
</dbReference>
<keyword evidence="5 6" id="KW-0472">Membrane</keyword>
<evidence type="ECO:0000256" key="5">
    <source>
        <dbReference type="ARBA" id="ARBA00023136"/>
    </source>
</evidence>
<name>K3WKC0_GLOUD</name>
<accession>K3WKC0</accession>
<dbReference type="VEuPathDB" id="FungiDB:PYU1_G005401"/>
<dbReference type="HOGENOM" id="CLU_2431851_0_0_1"/>
<protein>
    <submittedName>
        <fullName evidence="7">Uncharacterized protein</fullName>
    </submittedName>
</protein>
<evidence type="ECO:0000256" key="2">
    <source>
        <dbReference type="ARBA" id="ARBA00022448"/>
    </source>
</evidence>
<dbReference type="Proteomes" id="UP000019132">
    <property type="component" value="Unassembled WGS sequence"/>
</dbReference>
<dbReference type="EMBL" id="GL376633">
    <property type="status" value="NOT_ANNOTATED_CDS"/>
    <property type="molecule type" value="Genomic_DNA"/>
</dbReference>
<evidence type="ECO:0000256" key="1">
    <source>
        <dbReference type="ARBA" id="ARBA00004141"/>
    </source>
</evidence>
<keyword evidence="4 6" id="KW-1133">Transmembrane helix</keyword>
<feature type="transmembrane region" description="Helical" evidence="6">
    <location>
        <begin position="50"/>
        <end position="70"/>
    </location>
</feature>
<keyword evidence="8" id="KW-1185">Reference proteome</keyword>
<dbReference type="InterPro" id="IPR039309">
    <property type="entry name" value="BT1"/>
</dbReference>
<sequence length="91" mass="10445">MYPFLNNYLHMAGTEMASASALLSIPWTWRICFGGVSDCYPIFSYRRRPYIVLGWFITFVACFIMAVTPIDDPYYADLALAYIPEPKLTTD</sequence>
<evidence type="ECO:0000256" key="4">
    <source>
        <dbReference type="ARBA" id="ARBA00022989"/>
    </source>
</evidence>
<dbReference type="InParanoid" id="K3WKC0"/>
<keyword evidence="3 6" id="KW-0812">Transmembrane</keyword>
<evidence type="ECO:0000256" key="6">
    <source>
        <dbReference type="SAM" id="Phobius"/>
    </source>
</evidence>
<dbReference type="EnsemblProtists" id="PYU1_T005412">
    <property type="protein sequence ID" value="PYU1_T005412"/>
    <property type="gene ID" value="PYU1_G005401"/>
</dbReference>
<dbReference type="Pfam" id="PF03092">
    <property type="entry name" value="BT1"/>
    <property type="match status" value="1"/>
</dbReference>
<evidence type="ECO:0000256" key="3">
    <source>
        <dbReference type="ARBA" id="ARBA00022692"/>
    </source>
</evidence>
<dbReference type="PANTHER" id="PTHR31585:SF5">
    <property type="entry name" value="RNA-BINDING S4 DOMAIN-CONTAINING PROTEIN"/>
    <property type="match status" value="1"/>
</dbReference>
<comment type="subcellular location">
    <subcellularLocation>
        <location evidence="1">Membrane</location>
        <topology evidence="1">Multi-pass membrane protein</topology>
    </subcellularLocation>
</comment>
<evidence type="ECO:0000313" key="7">
    <source>
        <dbReference type="EnsemblProtists" id="PYU1_T005412"/>
    </source>
</evidence>
<evidence type="ECO:0000313" key="8">
    <source>
        <dbReference type="Proteomes" id="UP000019132"/>
    </source>
</evidence>
<reference evidence="7" key="3">
    <citation type="submission" date="2015-02" db="UniProtKB">
        <authorList>
            <consortium name="EnsemblProtists"/>
        </authorList>
    </citation>
    <scope>IDENTIFICATION</scope>
    <source>
        <strain evidence="7">DAOM BR144</strain>
    </source>
</reference>
<dbReference type="PANTHER" id="PTHR31585">
    <property type="entry name" value="FOLATE-BIOPTERIN TRANSPORTER 1, CHLOROPLASTIC"/>
    <property type="match status" value="1"/>
</dbReference>
<dbReference type="AlphaFoldDB" id="K3WKC0"/>
<dbReference type="OMA" id="HMAGTEM"/>
<keyword evidence="2" id="KW-0813">Transport</keyword>